<evidence type="ECO:0000256" key="3">
    <source>
        <dbReference type="ARBA" id="ARBA00022729"/>
    </source>
</evidence>
<dbReference type="AlphaFoldDB" id="A0A3P1ST67"/>
<dbReference type="PANTHER" id="PTHR46847">
    <property type="entry name" value="D-ALLOSE-BINDING PERIPLASMIC PROTEIN-RELATED"/>
    <property type="match status" value="1"/>
</dbReference>
<protein>
    <submittedName>
        <fullName evidence="6">Sugar ABC transporter substrate-binding protein</fullName>
    </submittedName>
</protein>
<comment type="similarity">
    <text evidence="2">Belongs to the bacterial solute-binding protein 2 family.</text>
</comment>
<dbReference type="Gene3D" id="3.40.50.2300">
    <property type="match status" value="2"/>
</dbReference>
<dbReference type="GO" id="GO:0030246">
    <property type="term" value="F:carbohydrate binding"/>
    <property type="evidence" value="ECO:0007669"/>
    <property type="project" value="UniProtKB-ARBA"/>
</dbReference>
<proteinExistence type="inferred from homology"/>
<evidence type="ECO:0000313" key="7">
    <source>
        <dbReference type="Proteomes" id="UP000267535"/>
    </source>
</evidence>
<dbReference type="SUPFAM" id="SSF53822">
    <property type="entry name" value="Periplasmic binding protein-like I"/>
    <property type="match status" value="1"/>
</dbReference>
<comment type="caution">
    <text evidence="6">The sequence shown here is derived from an EMBL/GenBank/DDBJ whole genome shotgun (WGS) entry which is preliminary data.</text>
</comment>
<evidence type="ECO:0000259" key="5">
    <source>
        <dbReference type="Pfam" id="PF13407"/>
    </source>
</evidence>
<dbReference type="RefSeq" id="WP_124924962.1">
    <property type="nucleotide sequence ID" value="NZ_BMOH01000011.1"/>
</dbReference>
<keyword evidence="7" id="KW-1185">Reference proteome</keyword>
<dbReference type="GO" id="GO:0055085">
    <property type="term" value="P:transmembrane transport"/>
    <property type="evidence" value="ECO:0007669"/>
    <property type="project" value="UniProtKB-ARBA"/>
</dbReference>
<dbReference type="OrthoDB" id="245475at2"/>
<feature type="chain" id="PRO_5017925693" evidence="4">
    <location>
        <begin position="23"/>
        <end position="368"/>
    </location>
</feature>
<reference evidence="6 7" key="1">
    <citation type="submission" date="2018-11" db="EMBL/GenBank/DDBJ databases">
        <title>The draft genome sequence of Amphritea balenae JAMM 1525T.</title>
        <authorList>
            <person name="Fang Z."/>
            <person name="Zhang Y."/>
            <person name="Han X."/>
        </authorList>
    </citation>
    <scope>NUCLEOTIDE SEQUENCE [LARGE SCALE GENOMIC DNA]</scope>
    <source>
        <strain evidence="6 7">JAMM 1525</strain>
    </source>
</reference>
<comment type="subcellular location">
    <subcellularLocation>
        <location evidence="1">Cell envelope</location>
    </subcellularLocation>
</comment>
<evidence type="ECO:0000256" key="4">
    <source>
        <dbReference type="SAM" id="SignalP"/>
    </source>
</evidence>
<dbReference type="EMBL" id="RQXV01000002">
    <property type="protein sequence ID" value="RRD00382.1"/>
    <property type="molecule type" value="Genomic_DNA"/>
</dbReference>
<dbReference type="Proteomes" id="UP000267535">
    <property type="component" value="Unassembled WGS sequence"/>
</dbReference>
<sequence length="368" mass="40879">MKTLLILLITPVLSLLSGYSYAAMSITFVNPGKQGERFWDMVTETMQAAANDFDIDLEVIYAERNRVRMTELGKQVAMRQTPPDYMILVNEEQAAEAILLATADTKTKVLMLLNDFLPDQRDRVGLPGQNPNLIGAIVPDNFSAGQRMMTALLNCARQKQPPPFHMLAIGGDQLTPASIDRNNGALNVINSNPEINLDRFLYANWNKQEAKLLSSHYLQWADRNNIEPAGIWAANDPIAIGASEALTEHENVAGNSVCLVGLNWSAQGLKMVKEGSMLLTDGGHFLAGAWSMVLIHDYHSKNINGNTGPLGQVRFQMQSIDQQSVDLYLNHLGDENWNKIDFKGFALTEVAMDAYDFSLERVLNQIKK</sequence>
<dbReference type="InterPro" id="IPR028082">
    <property type="entry name" value="Peripla_BP_I"/>
</dbReference>
<dbReference type="Pfam" id="PF13407">
    <property type="entry name" value="Peripla_BP_4"/>
    <property type="match status" value="1"/>
</dbReference>
<evidence type="ECO:0000256" key="2">
    <source>
        <dbReference type="ARBA" id="ARBA00007639"/>
    </source>
</evidence>
<dbReference type="InterPro" id="IPR025997">
    <property type="entry name" value="SBP_2_dom"/>
</dbReference>
<accession>A0A3P1ST67</accession>
<feature type="domain" description="Periplasmic binding protein" evidence="5">
    <location>
        <begin position="26"/>
        <end position="277"/>
    </location>
</feature>
<dbReference type="CDD" id="cd06324">
    <property type="entry name" value="PBP1_ABC_sugar_binding-like"/>
    <property type="match status" value="1"/>
</dbReference>
<evidence type="ECO:0000313" key="6">
    <source>
        <dbReference type="EMBL" id="RRD00382.1"/>
    </source>
</evidence>
<dbReference type="GO" id="GO:0030313">
    <property type="term" value="C:cell envelope"/>
    <property type="evidence" value="ECO:0007669"/>
    <property type="project" value="UniProtKB-SubCell"/>
</dbReference>
<name>A0A3P1ST67_9GAMM</name>
<dbReference type="PANTHER" id="PTHR46847:SF2">
    <property type="entry name" value="ABC TRANSPORTER SUGAR-BINDING PROTEIN"/>
    <property type="match status" value="1"/>
</dbReference>
<organism evidence="6 7">
    <name type="scientific">Amphritea balenae</name>
    <dbReference type="NCBI Taxonomy" id="452629"/>
    <lineage>
        <taxon>Bacteria</taxon>
        <taxon>Pseudomonadati</taxon>
        <taxon>Pseudomonadota</taxon>
        <taxon>Gammaproteobacteria</taxon>
        <taxon>Oceanospirillales</taxon>
        <taxon>Oceanospirillaceae</taxon>
        <taxon>Amphritea</taxon>
    </lineage>
</organism>
<evidence type="ECO:0000256" key="1">
    <source>
        <dbReference type="ARBA" id="ARBA00004196"/>
    </source>
</evidence>
<gene>
    <name evidence="6" type="ORF">EHS89_04615</name>
</gene>
<keyword evidence="3 4" id="KW-0732">Signal</keyword>
<feature type="signal peptide" evidence="4">
    <location>
        <begin position="1"/>
        <end position="22"/>
    </location>
</feature>